<keyword evidence="5" id="KW-1185">Reference proteome</keyword>
<proteinExistence type="predicted"/>
<dbReference type="PROSITE" id="PS51000">
    <property type="entry name" value="HTH_DEOR_2"/>
    <property type="match status" value="1"/>
</dbReference>
<evidence type="ECO:0000313" key="5">
    <source>
        <dbReference type="Proteomes" id="UP000198571"/>
    </source>
</evidence>
<dbReference type="GO" id="GO:0003677">
    <property type="term" value="F:DNA binding"/>
    <property type="evidence" value="ECO:0007669"/>
    <property type="project" value="UniProtKB-KW"/>
</dbReference>
<dbReference type="Gene3D" id="1.10.10.10">
    <property type="entry name" value="Winged helix-like DNA-binding domain superfamily/Winged helix DNA-binding domain"/>
    <property type="match status" value="1"/>
</dbReference>
<evidence type="ECO:0000259" key="3">
    <source>
        <dbReference type="PROSITE" id="PS51000"/>
    </source>
</evidence>
<dbReference type="EMBL" id="FOGT01000026">
    <property type="protein sequence ID" value="SES41569.1"/>
    <property type="molecule type" value="Genomic_DNA"/>
</dbReference>
<dbReference type="PIRSF" id="PIRSF016838">
    <property type="entry name" value="PafC"/>
    <property type="match status" value="1"/>
</dbReference>
<evidence type="ECO:0000256" key="1">
    <source>
        <dbReference type="ARBA" id="ARBA00023015"/>
    </source>
</evidence>
<dbReference type="RefSeq" id="WP_093055989.1">
    <property type="nucleotide sequence ID" value="NZ_FOGT01000026.1"/>
</dbReference>
<dbReference type="Proteomes" id="UP000198571">
    <property type="component" value="Unassembled WGS sequence"/>
</dbReference>
<accession>A0A1H9X665</accession>
<dbReference type="Pfam" id="PF13280">
    <property type="entry name" value="WYL"/>
    <property type="match status" value="1"/>
</dbReference>
<dbReference type="Pfam" id="PF08279">
    <property type="entry name" value="HTH_11"/>
    <property type="match status" value="1"/>
</dbReference>
<reference evidence="5" key="1">
    <citation type="submission" date="2016-10" db="EMBL/GenBank/DDBJ databases">
        <authorList>
            <person name="Varghese N."/>
            <person name="Submissions S."/>
        </authorList>
    </citation>
    <scope>NUCLEOTIDE SEQUENCE [LARGE SCALE GENOMIC DNA]</scope>
    <source>
        <strain evidence="5">S9</strain>
    </source>
</reference>
<dbReference type="InterPro" id="IPR013196">
    <property type="entry name" value="HTH_11"/>
</dbReference>
<name>A0A1H9X665_9BACI</name>
<evidence type="ECO:0000313" key="4">
    <source>
        <dbReference type="EMBL" id="SES41569.1"/>
    </source>
</evidence>
<dbReference type="InterPro" id="IPR051534">
    <property type="entry name" value="CBASS_pafABC_assoc_protein"/>
</dbReference>
<dbReference type="PANTHER" id="PTHR34580">
    <property type="match status" value="1"/>
</dbReference>
<sequence>MPKTKGFLRTERLFYILQYLTNHDTATASELASHCQTSVRSIYRDMKSLDELGVYYQSEGRNGYKLLYQPVKTGGRLTNEEWMALTLFPMLSEGITSGDHPFHQAYRKGLEKVMSYVQQDGGLSSAGGGLGERIRLHARPKDSSQIKVMPSLLTAISENRVIDVTYYTIHRDRETERRLDPYYLVPREGHLYLVAYCHFRKDIRVFRLSRFQEVKVSEETFKIPRTFNIDDFLENRWSIIADDEETTFVVYFTEKAARYVLEGEFHVETKRELQKDKSLLLTVTVQSRQEFLRWVRSFGADAEVVKPESVRKLLSEEYKQMAERYGSGKH</sequence>
<protein>
    <submittedName>
        <fullName evidence="4">Predicted DNA-binding transcriptional regulator YafY, contains an HTH and WYL domains</fullName>
    </submittedName>
</protein>
<organism evidence="4 5">
    <name type="scientific">Salipaludibacillus aurantiacus</name>
    <dbReference type="NCBI Taxonomy" id="1601833"/>
    <lineage>
        <taxon>Bacteria</taxon>
        <taxon>Bacillati</taxon>
        <taxon>Bacillota</taxon>
        <taxon>Bacilli</taxon>
        <taxon>Bacillales</taxon>
        <taxon>Bacillaceae</taxon>
    </lineage>
</organism>
<dbReference type="SUPFAM" id="SSF46785">
    <property type="entry name" value="Winged helix' DNA-binding domain"/>
    <property type="match status" value="1"/>
</dbReference>
<keyword evidence="2" id="KW-0804">Transcription</keyword>
<dbReference type="InterPro" id="IPR036390">
    <property type="entry name" value="WH_DNA-bd_sf"/>
</dbReference>
<evidence type="ECO:0000256" key="2">
    <source>
        <dbReference type="ARBA" id="ARBA00023163"/>
    </source>
</evidence>
<dbReference type="InterPro" id="IPR026881">
    <property type="entry name" value="WYL_dom"/>
</dbReference>
<gene>
    <name evidence="4" type="ORF">SAMN05518684_12627</name>
</gene>
<keyword evidence="1" id="KW-0805">Transcription regulation</keyword>
<dbReference type="OrthoDB" id="9767131at2"/>
<dbReference type="AlphaFoldDB" id="A0A1H9X665"/>
<feature type="domain" description="HTH deoR-type" evidence="3">
    <location>
        <begin position="9"/>
        <end position="64"/>
    </location>
</feature>
<dbReference type="InterPro" id="IPR001034">
    <property type="entry name" value="DeoR_HTH"/>
</dbReference>
<dbReference type="PROSITE" id="PS52050">
    <property type="entry name" value="WYL"/>
    <property type="match status" value="1"/>
</dbReference>
<dbReference type="GO" id="GO:0003700">
    <property type="term" value="F:DNA-binding transcription factor activity"/>
    <property type="evidence" value="ECO:0007669"/>
    <property type="project" value="InterPro"/>
</dbReference>
<dbReference type="Pfam" id="PF25583">
    <property type="entry name" value="WCX"/>
    <property type="match status" value="1"/>
</dbReference>
<dbReference type="STRING" id="1601833.SAMN05518684_12627"/>
<dbReference type="InterPro" id="IPR057727">
    <property type="entry name" value="WCX_dom"/>
</dbReference>
<dbReference type="PANTHER" id="PTHR34580:SF1">
    <property type="entry name" value="PROTEIN PAFC"/>
    <property type="match status" value="1"/>
</dbReference>
<dbReference type="InterPro" id="IPR028349">
    <property type="entry name" value="PafC-like"/>
</dbReference>
<keyword evidence="4" id="KW-0238">DNA-binding</keyword>
<dbReference type="InterPro" id="IPR036388">
    <property type="entry name" value="WH-like_DNA-bd_sf"/>
</dbReference>